<feature type="domain" description="G protein gamma" evidence="4">
    <location>
        <begin position="68"/>
        <end position="133"/>
    </location>
</feature>
<dbReference type="Proteomes" id="UP000270094">
    <property type="component" value="Unassembled WGS sequence"/>
</dbReference>
<dbReference type="Pfam" id="PF18148">
    <property type="entry name" value="RGS_DHEX"/>
    <property type="match status" value="1"/>
</dbReference>
<dbReference type="InterPro" id="IPR015898">
    <property type="entry name" value="G-protein_gamma-like_dom"/>
</dbReference>
<dbReference type="InterPro" id="IPR036284">
    <property type="entry name" value="GGL_sf"/>
</dbReference>
<dbReference type="SMART" id="SM01224">
    <property type="entry name" value="G_gamma"/>
    <property type="match status" value="1"/>
</dbReference>
<evidence type="ECO:0000259" key="3">
    <source>
        <dbReference type="SMART" id="SM00224"/>
    </source>
</evidence>
<dbReference type="SMART" id="SM00224">
    <property type="entry name" value="GGL"/>
    <property type="match status" value="1"/>
</dbReference>
<dbReference type="AlphaFoldDB" id="A0A3P7JD52"/>
<dbReference type="InterPro" id="IPR040759">
    <property type="entry name" value="RGS_DHEX"/>
</dbReference>
<dbReference type="Pfam" id="PF00631">
    <property type="entry name" value="G-gamma"/>
    <property type="match status" value="1"/>
</dbReference>
<evidence type="ECO:0000313" key="6">
    <source>
        <dbReference type="Proteomes" id="UP000270094"/>
    </source>
</evidence>
<dbReference type="Gene3D" id="1.10.1240.60">
    <property type="match status" value="1"/>
</dbReference>
<feature type="domain" description="G protein gamma" evidence="3">
    <location>
        <begin position="71"/>
        <end position="133"/>
    </location>
</feature>
<dbReference type="SUPFAM" id="SSF48670">
    <property type="entry name" value="Transducin (heterotrimeric G protein), gamma chain"/>
    <property type="match status" value="1"/>
</dbReference>
<dbReference type="OrthoDB" id="196547at2759"/>
<dbReference type="CDD" id="cd00068">
    <property type="entry name" value="GGL"/>
    <property type="match status" value="1"/>
</dbReference>
<dbReference type="GO" id="GO:0009968">
    <property type="term" value="P:negative regulation of signal transduction"/>
    <property type="evidence" value="ECO:0007669"/>
    <property type="project" value="UniProtKB-KW"/>
</dbReference>
<protein>
    <recommendedName>
        <fullName evidence="3 4">G protein gamma domain-containing protein</fullName>
    </recommendedName>
</protein>
<dbReference type="InterPro" id="IPR047017">
    <property type="entry name" value="RGS6/7/9/11_DHEX_sf"/>
</dbReference>
<organism evidence="5 6">
    <name type="scientific">Strongylus vulgaris</name>
    <name type="common">Blood worm</name>
    <dbReference type="NCBI Taxonomy" id="40348"/>
    <lineage>
        <taxon>Eukaryota</taxon>
        <taxon>Metazoa</taxon>
        <taxon>Ecdysozoa</taxon>
        <taxon>Nematoda</taxon>
        <taxon>Chromadorea</taxon>
        <taxon>Rhabditida</taxon>
        <taxon>Rhabditina</taxon>
        <taxon>Rhabditomorpha</taxon>
        <taxon>Strongyloidea</taxon>
        <taxon>Strongylidae</taxon>
        <taxon>Strongylus</taxon>
    </lineage>
</organism>
<dbReference type="PANTHER" id="PTHR45746:SF5">
    <property type="entry name" value="REGULATOR OF G-PROTEIN SIGNALING 7"/>
    <property type="match status" value="1"/>
</dbReference>
<dbReference type="GO" id="GO:0005886">
    <property type="term" value="C:plasma membrane"/>
    <property type="evidence" value="ECO:0007669"/>
    <property type="project" value="TreeGrafter"/>
</dbReference>
<feature type="region of interest" description="Disordered" evidence="2">
    <location>
        <begin position="204"/>
        <end position="239"/>
    </location>
</feature>
<sequence length="239" mass="27408">MEIHLPQQTFAELLGHMWGFITQQAEMQLKQQKEKKKADKASASEIAQKSTYGSTPPVYLQVDRRLRKATAQGYRNLVERLKFSLKTKPWLKALKASDTMVQWVDERVDYDPFLTVPQPSNPWITDDTNLWTLNTDTVEVPTERRVKRWGLSVQELVKDPIGRQVRDTYRLLVICATGVLSAAQQQGSRRLGWRNFIFNMGAAKKPQSKPAKRDELHSQNLPKQLSSDSLPVRTAHAVR</sequence>
<gene>
    <name evidence="5" type="ORF">SVUK_LOCUS13621</name>
</gene>
<evidence type="ECO:0000259" key="4">
    <source>
        <dbReference type="SMART" id="SM01224"/>
    </source>
</evidence>
<reference evidence="5 6" key="1">
    <citation type="submission" date="2018-11" db="EMBL/GenBank/DDBJ databases">
        <authorList>
            <consortium name="Pathogen Informatics"/>
        </authorList>
    </citation>
    <scope>NUCLEOTIDE SEQUENCE [LARGE SCALE GENOMIC DNA]</scope>
</reference>
<dbReference type="PANTHER" id="PTHR45746">
    <property type="entry name" value="LP21163P"/>
    <property type="match status" value="1"/>
</dbReference>
<dbReference type="GO" id="GO:0005737">
    <property type="term" value="C:cytoplasm"/>
    <property type="evidence" value="ECO:0007669"/>
    <property type="project" value="TreeGrafter"/>
</dbReference>
<accession>A0A3P7JD52</accession>
<dbReference type="InterPro" id="IPR044926">
    <property type="entry name" value="RGS_subdomain_2"/>
</dbReference>
<name>A0A3P7JD52_STRVU</name>
<evidence type="ECO:0000313" key="5">
    <source>
        <dbReference type="EMBL" id="VDM78623.1"/>
    </source>
</evidence>
<keyword evidence="6" id="KW-1185">Reference proteome</keyword>
<dbReference type="Gene3D" id="1.10.167.10">
    <property type="entry name" value="Regulator of G-protein Signalling 4, domain 2"/>
    <property type="match status" value="1"/>
</dbReference>
<dbReference type="EMBL" id="UYYB01102493">
    <property type="protein sequence ID" value="VDM78623.1"/>
    <property type="molecule type" value="Genomic_DNA"/>
</dbReference>
<keyword evidence="1" id="KW-0734">Signal transduction inhibitor</keyword>
<proteinExistence type="predicted"/>
<feature type="compositionally biased region" description="Polar residues" evidence="2">
    <location>
        <begin position="218"/>
        <end position="229"/>
    </location>
</feature>
<dbReference type="InterPro" id="IPR047016">
    <property type="entry name" value="RGS6/7/9/11"/>
</dbReference>
<dbReference type="GO" id="GO:0005096">
    <property type="term" value="F:GTPase activator activity"/>
    <property type="evidence" value="ECO:0007669"/>
    <property type="project" value="TreeGrafter"/>
</dbReference>
<evidence type="ECO:0000256" key="2">
    <source>
        <dbReference type="SAM" id="MobiDB-lite"/>
    </source>
</evidence>
<dbReference type="GO" id="GO:0007186">
    <property type="term" value="P:G protein-coupled receptor signaling pathway"/>
    <property type="evidence" value="ECO:0007669"/>
    <property type="project" value="InterPro"/>
</dbReference>
<dbReference type="GO" id="GO:0043005">
    <property type="term" value="C:neuron projection"/>
    <property type="evidence" value="ECO:0007669"/>
    <property type="project" value="TreeGrafter"/>
</dbReference>
<dbReference type="GO" id="GO:0008277">
    <property type="term" value="P:regulation of G protein-coupled receptor signaling pathway"/>
    <property type="evidence" value="ECO:0007669"/>
    <property type="project" value="InterPro"/>
</dbReference>
<evidence type="ECO:0000256" key="1">
    <source>
        <dbReference type="ARBA" id="ARBA00022700"/>
    </source>
</evidence>